<sequence>PPSSSAPTTPTTTTNTKTTSQLTNPLLPTPTRPTPLPLTRFSPDELQKRRAAGLCFRCPEKYIPGHKCNPPQFLLIIDNEDSNTTQHSPDPLPFPSDSHDTPTEYLLLNDDNNHTVTTTIPSHFLSLSPAALHGLFSLRTLRVTG</sequence>
<feature type="region of interest" description="Disordered" evidence="1">
    <location>
        <begin position="1"/>
        <end position="42"/>
    </location>
</feature>
<dbReference type="EMBL" id="BKCJ011598135">
    <property type="protein sequence ID" value="GFD43469.1"/>
    <property type="molecule type" value="Genomic_DNA"/>
</dbReference>
<evidence type="ECO:0000313" key="2">
    <source>
        <dbReference type="EMBL" id="GFD43469.1"/>
    </source>
</evidence>
<comment type="caution">
    <text evidence="2">The sequence shown here is derived from an EMBL/GenBank/DDBJ whole genome shotgun (WGS) entry which is preliminary data.</text>
</comment>
<proteinExistence type="predicted"/>
<feature type="compositionally biased region" description="Pro residues" evidence="1">
    <location>
        <begin position="27"/>
        <end position="36"/>
    </location>
</feature>
<keyword evidence="2" id="KW-0560">Oxidoreductase</keyword>
<dbReference type="GO" id="GO:0051213">
    <property type="term" value="F:dioxygenase activity"/>
    <property type="evidence" value="ECO:0007669"/>
    <property type="project" value="UniProtKB-KW"/>
</dbReference>
<reference evidence="2" key="1">
    <citation type="journal article" date="2019" name="Sci. Rep.">
        <title>Draft genome of Tanacetum cinerariifolium, the natural source of mosquito coil.</title>
        <authorList>
            <person name="Yamashiro T."/>
            <person name="Shiraishi A."/>
            <person name="Satake H."/>
            <person name="Nakayama K."/>
        </authorList>
    </citation>
    <scope>NUCLEOTIDE SEQUENCE</scope>
</reference>
<feature type="compositionally biased region" description="Low complexity" evidence="1">
    <location>
        <begin position="1"/>
        <end position="26"/>
    </location>
</feature>
<gene>
    <name evidence="2" type="ORF">Tci_915438</name>
</gene>
<organism evidence="2">
    <name type="scientific">Tanacetum cinerariifolium</name>
    <name type="common">Dalmatian daisy</name>
    <name type="synonym">Chrysanthemum cinerariifolium</name>
    <dbReference type="NCBI Taxonomy" id="118510"/>
    <lineage>
        <taxon>Eukaryota</taxon>
        <taxon>Viridiplantae</taxon>
        <taxon>Streptophyta</taxon>
        <taxon>Embryophyta</taxon>
        <taxon>Tracheophyta</taxon>
        <taxon>Spermatophyta</taxon>
        <taxon>Magnoliopsida</taxon>
        <taxon>eudicotyledons</taxon>
        <taxon>Gunneridae</taxon>
        <taxon>Pentapetalae</taxon>
        <taxon>asterids</taxon>
        <taxon>campanulids</taxon>
        <taxon>Asterales</taxon>
        <taxon>Asteraceae</taxon>
        <taxon>Asteroideae</taxon>
        <taxon>Anthemideae</taxon>
        <taxon>Anthemidinae</taxon>
        <taxon>Tanacetum</taxon>
    </lineage>
</organism>
<dbReference type="AlphaFoldDB" id="A0A699W9T4"/>
<feature type="non-terminal residue" evidence="2">
    <location>
        <position position="1"/>
    </location>
</feature>
<keyword evidence="2" id="KW-0223">Dioxygenase</keyword>
<name>A0A699W9T4_TANCI</name>
<protein>
    <submittedName>
        <fullName evidence="2">Cysteamine dioxygenase</fullName>
    </submittedName>
</protein>
<accession>A0A699W9T4</accession>
<evidence type="ECO:0000256" key="1">
    <source>
        <dbReference type="SAM" id="MobiDB-lite"/>
    </source>
</evidence>
<feature type="region of interest" description="Disordered" evidence="1">
    <location>
        <begin position="79"/>
        <end position="99"/>
    </location>
</feature>
<feature type="non-terminal residue" evidence="2">
    <location>
        <position position="145"/>
    </location>
</feature>